<accession>A0A974X7A2</accession>
<evidence type="ECO:0000256" key="1">
    <source>
        <dbReference type="ARBA" id="ARBA00004733"/>
    </source>
</evidence>
<dbReference type="Pfam" id="PF00290">
    <property type="entry name" value="Trp_syntA"/>
    <property type="match status" value="1"/>
</dbReference>
<evidence type="ECO:0000256" key="7">
    <source>
        <dbReference type="ARBA" id="ARBA00049047"/>
    </source>
</evidence>
<proteinExistence type="predicted"/>
<evidence type="ECO:0000313" key="9">
    <source>
        <dbReference type="Proteomes" id="UP000663602"/>
    </source>
</evidence>
<comment type="pathway">
    <text evidence="1">Amino-acid biosynthesis; L-tryptophan biosynthesis; L-tryptophan from chorismate: step 5/5.</text>
</comment>
<reference evidence="8" key="2">
    <citation type="submission" date="2021-03" db="EMBL/GenBank/DDBJ databases">
        <title>Alternative transmission patterns in independently acquired nutritional co-symbionts of Dictyopharidae planthoppers.</title>
        <authorList>
            <person name="Michalik A."/>
            <person name="Lukasik P."/>
        </authorList>
    </citation>
    <scope>NUCLEOTIDE SEQUENCE</scope>
    <source>
        <strain evidence="8">DICMUL</strain>
    </source>
</reference>
<reference evidence="8" key="1">
    <citation type="submission" date="2021-02" db="EMBL/GenBank/DDBJ databases">
        <authorList>
            <person name="Franco D."/>
        </authorList>
    </citation>
    <scope>NUCLEOTIDE SEQUENCE</scope>
    <source>
        <strain evidence="8">DICMUL</strain>
    </source>
</reference>
<keyword evidence="3" id="KW-0028">Amino-acid biosynthesis</keyword>
<evidence type="ECO:0000256" key="3">
    <source>
        <dbReference type="ARBA" id="ARBA00022605"/>
    </source>
</evidence>
<dbReference type="Gene3D" id="3.20.20.70">
    <property type="entry name" value="Aldolase class I"/>
    <property type="match status" value="1"/>
</dbReference>
<comment type="catalytic activity">
    <reaction evidence="7">
        <text>(1S,2R)-1-C-(indol-3-yl)glycerol 3-phosphate + L-serine = D-glyceraldehyde 3-phosphate + L-tryptophan + H2O</text>
        <dbReference type="Rhea" id="RHEA:10532"/>
        <dbReference type="ChEBI" id="CHEBI:15377"/>
        <dbReference type="ChEBI" id="CHEBI:33384"/>
        <dbReference type="ChEBI" id="CHEBI:57912"/>
        <dbReference type="ChEBI" id="CHEBI:58866"/>
        <dbReference type="ChEBI" id="CHEBI:59776"/>
        <dbReference type="EC" id="4.2.1.20"/>
    </reaction>
</comment>
<dbReference type="InterPro" id="IPR002028">
    <property type="entry name" value="Trp_synthase_suA"/>
</dbReference>
<evidence type="ECO:0000256" key="6">
    <source>
        <dbReference type="ARBA" id="ARBA00023239"/>
    </source>
</evidence>
<keyword evidence="5" id="KW-0057">Aromatic amino acid biosynthesis</keyword>
<protein>
    <recommendedName>
        <fullName evidence="2">tryptophan synthase</fullName>
        <ecNumber evidence="2">4.2.1.20</ecNumber>
    </recommendedName>
</protein>
<dbReference type="InterPro" id="IPR011060">
    <property type="entry name" value="RibuloseP-bd_barrel"/>
</dbReference>
<keyword evidence="6" id="KW-0456">Lyase</keyword>
<gene>
    <name evidence="8" type="ORF">JSR02_00285</name>
</gene>
<dbReference type="AlphaFoldDB" id="A0A974X7A2"/>
<name>A0A974X7A2_9PROT</name>
<evidence type="ECO:0000256" key="4">
    <source>
        <dbReference type="ARBA" id="ARBA00022822"/>
    </source>
</evidence>
<dbReference type="EC" id="4.2.1.20" evidence="2"/>
<evidence type="ECO:0000313" key="8">
    <source>
        <dbReference type="EMBL" id="QSW37890.1"/>
    </source>
</evidence>
<dbReference type="SUPFAM" id="SSF51366">
    <property type="entry name" value="Ribulose-phoshate binding barrel"/>
    <property type="match status" value="1"/>
</dbReference>
<sequence>MNKKIVIFLINNFINKTTFNKTISILKKAKVKTLEISIAEKIHLLDGKYISKAYAHTTTKDPITEFIKLAKNLLKKNFTLILQFSYKLFYNKKLMNFISKNILAIKGIINIDLDTNAKIPKILKKKLFIVTTNNTKLKINKYLTATTYTGGKVKNLNTVIKLARQIRKANPNIKIQVGFGIRNISHIKTLISENIDYIVLGTVILKHIAHNTLKNFITNVKNKT</sequence>
<organism evidence="8 9">
    <name type="scientific">Candidatus Vidania fulgoroideorum</name>
    <dbReference type="NCBI Taxonomy" id="881286"/>
    <lineage>
        <taxon>Bacteria</taxon>
        <taxon>Pseudomonadati</taxon>
        <taxon>Pseudomonadota</taxon>
        <taxon>Betaproteobacteria</taxon>
        <taxon>Candidatus Vidania</taxon>
    </lineage>
</organism>
<dbReference type="Proteomes" id="UP000663602">
    <property type="component" value="Chromosome"/>
</dbReference>
<evidence type="ECO:0000256" key="2">
    <source>
        <dbReference type="ARBA" id="ARBA00012043"/>
    </source>
</evidence>
<dbReference type="GO" id="GO:0004834">
    <property type="term" value="F:tryptophan synthase activity"/>
    <property type="evidence" value="ECO:0007669"/>
    <property type="project" value="UniProtKB-EC"/>
</dbReference>
<keyword evidence="4" id="KW-0822">Tryptophan biosynthesis</keyword>
<dbReference type="EMBL" id="CP071410">
    <property type="protein sequence ID" value="QSW37890.1"/>
    <property type="molecule type" value="Genomic_DNA"/>
</dbReference>
<evidence type="ECO:0000256" key="5">
    <source>
        <dbReference type="ARBA" id="ARBA00023141"/>
    </source>
</evidence>
<dbReference type="InterPro" id="IPR013785">
    <property type="entry name" value="Aldolase_TIM"/>
</dbReference>